<evidence type="ECO:0000256" key="2">
    <source>
        <dbReference type="ARBA" id="ARBA00023274"/>
    </source>
</evidence>
<dbReference type="NCBIfam" id="NF006816">
    <property type="entry name" value="PRK09335.1"/>
    <property type="match status" value="1"/>
</dbReference>
<keyword evidence="1 5" id="KW-0689">Ribosomal protein</keyword>
<keyword evidence="2" id="KW-0687">Ribonucleoprotein</keyword>
<name>A0A7C4NJ18_9CREN</name>
<dbReference type="GO" id="GO:0022627">
    <property type="term" value="C:cytosolic small ribosomal subunit"/>
    <property type="evidence" value="ECO:0007669"/>
    <property type="project" value="TreeGrafter"/>
</dbReference>
<dbReference type="Gene3D" id="3.30.1740.20">
    <property type="entry name" value="Ribosomal protein S26e"/>
    <property type="match status" value="1"/>
</dbReference>
<dbReference type="GO" id="GO:0006412">
    <property type="term" value="P:translation"/>
    <property type="evidence" value="ECO:0007669"/>
    <property type="project" value="InterPro"/>
</dbReference>
<gene>
    <name evidence="5" type="ORF">ENU08_01605</name>
    <name evidence="4" type="ORF">ENU41_01080</name>
</gene>
<evidence type="ECO:0000256" key="3">
    <source>
        <dbReference type="SAM" id="MobiDB-lite"/>
    </source>
</evidence>
<organism evidence="5">
    <name type="scientific">Ignisphaera aggregans</name>
    <dbReference type="NCBI Taxonomy" id="334771"/>
    <lineage>
        <taxon>Archaea</taxon>
        <taxon>Thermoproteota</taxon>
        <taxon>Thermoprotei</taxon>
        <taxon>Desulfurococcales</taxon>
        <taxon>Desulfurococcaceae</taxon>
        <taxon>Ignisphaera</taxon>
    </lineage>
</organism>
<dbReference type="GO" id="GO:0003729">
    <property type="term" value="F:mRNA binding"/>
    <property type="evidence" value="ECO:0007669"/>
    <property type="project" value="TreeGrafter"/>
</dbReference>
<dbReference type="GO" id="GO:0003735">
    <property type="term" value="F:structural constituent of ribosome"/>
    <property type="evidence" value="ECO:0007669"/>
    <property type="project" value="InterPro"/>
</dbReference>
<evidence type="ECO:0000256" key="1">
    <source>
        <dbReference type="ARBA" id="ARBA00022980"/>
    </source>
</evidence>
<accession>A0A7C4NJ18</accession>
<feature type="compositionally biased region" description="Basic residues" evidence="3">
    <location>
        <begin position="1"/>
        <end position="13"/>
    </location>
</feature>
<sequence length="98" mass="11247">MPKKRENRGRRKGDKGSVSRTHCDNCGALVPEDKIVCVTRMYSPVDPQLAQELEKKGAIIMRYPVTKCYCINCAIFYGIIKVRSEEERKKRVSLQKLS</sequence>
<dbReference type="AlphaFoldDB" id="A0A7C4NJ18"/>
<comment type="caution">
    <text evidence="5">The sequence shown here is derived from an EMBL/GenBank/DDBJ whole genome shotgun (WGS) entry which is preliminary data.</text>
</comment>
<feature type="region of interest" description="Disordered" evidence="3">
    <location>
        <begin position="1"/>
        <end position="21"/>
    </location>
</feature>
<dbReference type="Pfam" id="PF01283">
    <property type="entry name" value="Ribosomal_S26e"/>
    <property type="match status" value="1"/>
</dbReference>
<evidence type="ECO:0000313" key="5">
    <source>
        <dbReference type="EMBL" id="HGQ63923.1"/>
    </source>
</evidence>
<dbReference type="FunFam" id="3.30.1740.20:FF:000004">
    <property type="entry name" value="30S ribosomal protein S26e"/>
    <property type="match status" value="1"/>
</dbReference>
<evidence type="ECO:0000313" key="4">
    <source>
        <dbReference type="EMBL" id="HGQ35257.1"/>
    </source>
</evidence>
<dbReference type="InterPro" id="IPR000892">
    <property type="entry name" value="Ribosomal_eS26"/>
</dbReference>
<dbReference type="InterPro" id="IPR038551">
    <property type="entry name" value="Ribosomal_eS26_sf"/>
</dbReference>
<dbReference type="PANTHER" id="PTHR12538:SF0">
    <property type="entry name" value="40S RIBOSOMAL PROTEIN S26"/>
    <property type="match status" value="1"/>
</dbReference>
<proteinExistence type="predicted"/>
<protein>
    <submittedName>
        <fullName evidence="5">30S ribosomal protein S26e</fullName>
    </submittedName>
</protein>
<reference evidence="5" key="1">
    <citation type="journal article" date="2020" name="mSystems">
        <title>Genome- and Community-Level Interaction Insights into Carbon Utilization and Element Cycling Functions of Hydrothermarchaeota in Hydrothermal Sediment.</title>
        <authorList>
            <person name="Zhou Z."/>
            <person name="Liu Y."/>
            <person name="Xu W."/>
            <person name="Pan J."/>
            <person name="Luo Z.H."/>
            <person name="Li M."/>
        </authorList>
    </citation>
    <scope>NUCLEOTIDE SEQUENCE [LARGE SCALE GENOMIC DNA]</scope>
    <source>
        <strain evidence="5">SpSt-637</strain>
        <strain evidence="4">SpSt-667</strain>
    </source>
</reference>
<dbReference type="PANTHER" id="PTHR12538">
    <property type="entry name" value="40S RIBOSOMAL PROTEIN S26"/>
    <property type="match status" value="1"/>
</dbReference>
<dbReference type="EMBL" id="DTBD01000010">
    <property type="protein sequence ID" value="HGQ63923.1"/>
    <property type="molecule type" value="Genomic_DNA"/>
</dbReference>
<dbReference type="EMBL" id="DTCK01000008">
    <property type="protein sequence ID" value="HGQ35257.1"/>
    <property type="molecule type" value="Genomic_DNA"/>
</dbReference>